<name>A0A377HN64_GRIHO</name>
<dbReference type="EMBL" id="UGHD01000002">
    <property type="protein sequence ID" value="STO57670.1"/>
    <property type="molecule type" value="Genomic_DNA"/>
</dbReference>
<dbReference type="AlphaFoldDB" id="A0A377HN64"/>
<gene>
    <name evidence="1" type="ORF">NCTC11645_02063</name>
</gene>
<protein>
    <submittedName>
        <fullName evidence="1">Uncharacterized protein</fullName>
    </submittedName>
</protein>
<sequence length="29" mass="3147">MKTPETQKGQHLLASTLGVIRYSAISNDS</sequence>
<evidence type="ECO:0000313" key="2">
    <source>
        <dbReference type="Proteomes" id="UP000254512"/>
    </source>
</evidence>
<reference evidence="1 2" key="1">
    <citation type="submission" date="2018-06" db="EMBL/GenBank/DDBJ databases">
        <authorList>
            <consortium name="Pathogen Informatics"/>
            <person name="Doyle S."/>
        </authorList>
    </citation>
    <scope>NUCLEOTIDE SEQUENCE [LARGE SCALE GENOMIC DNA]</scope>
    <source>
        <strain evidence="1 2">NCTC11645</strain>
    </source>
</reference>
<dbReference type="Proteomes" id="UP000254512">
    <property type="component" value="Unassembled WGS sequence"/>
</dbReference>
<proteinExistence type="predicted"/>
<evidence type="ECO:0000313" key="1">
    <source>
        <dbReference type="EMBL" id="STO57670.1"/>
    </source>
</evidence>
<organism evidence="1 2">
    <name type="scientific">Grimontia hollisae</name>
    <name type="common">Vibrio hollisae</name>
    <dbReference type="NCBI Taxonomy" id="673"/>
    <lineage>
        <taxon>Bacteria</taxon>
        <taxon>Pseudomonadati</taxon>
        <taxon>Pseudomonadota</taxon>
        <taxon>Gammaproteobacteria</taxon>
        <taxon>Vibrionales</taxon>
        <taxon>Vibrionaceae</taxon>
        <taxon>Grimontia</taxon>
    </lineage>
</organism>
<accession>A0A377HN64</accession>